<reference evidence="1 2" key="1">
    <citation type="submission" date="2019-03" db="EMBL/GenBank/DDBJ databases">
        <title>Sequencing the genomes of 1000 actinobacteria strains.</title>
        <authorList>
            <person name="Klenk H.-P."/>
        </authorList>
    </citation>
    <scope>NUCLEOTIDE SEQUENCE [LARGE SCALE GENOMIC DNA]</scope>
    <source>
        <strain evidence="1 2">DSM 43805</strain>
    </source>
</reference>
<evidence type="ECO:0008006" key="3">
    <source>
        <dbReference type="Google" id="ProtNLM"/>
    </source>
</evidence>
<organism evidence="1 2">
    <name type="scientific">Paractinoplanes brasiliensis</name>
    <dbReference type="NCBI Taxonomy" id="52695"/>
    <lineage>
        <taxon>Bacteria</taxon>
        <taxon>Bacillati</taxon>
        <taxon>Actinomycetota</taxon>
        <taxon>Actinomycetes</taxon>
        <taxon>Micromonosporales</taxon>
        <taxon>Micromonosporaceae</taxon>
        <taxon>Paractinoplanes</taxon>
    </lineage>
</organism>
<evidence type="ECO:0000313" key="2">
    <source>
        <dbReference type="Proteomes" id="UP000294901"/>
    </source>
</evidence>
<dbReference type="AlphaFoldDB" id="A0A4R6JZ44"/>
<accession>A0A4R6JZ44</accession>
<evidence type="ECO:0000313" key="1">
    <source>
        <dbReference type="EMBL" id="TDO42173.1"/>
    </source>
</evidence>
<comment type="caution">
    <text evidence="1">The sequence shown here is derived from an EMBL/GenBank/DDBJ whole genome shotgun (WGS) entry which is preliminary data.</text>
</comment>
<protein>
    <recommendedName>
        <fullName evidence="3">DDE superfamily endonuclease</fullName>
    </recommendedName>
</protein>
<dbReference type="Proteomes" id="UP000294901">
    <property type="component" value="Unassembled WGS sequence"/>
</dbReference>
<keyword evidence="2" id="KW-1185">Reference proteome</keyword>
<dbReference type="EMBL" id="SNWR01000001">
    <property type="protein sequence ID" value="TDO42173.1"/>
    <property type="molecule type" value="Genomic_DNA"/>
</dbReference>
<proteinExistence type="predicted"/>
<gene>
    <name evidence="1" type="ORF">C8E87_5938</name>
</gene>
<name>A0A4R6JZ44_9ACTN</name>
<sequence length="38" mass="4139">MAGSLTLSLGLKPRRRARQYLFGLIAGLDRKNGPARPS</sequence>